<keyword evidence="14" id="KW-0325">Glycoprotein</keyword>
<keyword evidence="8" id="KW-0134">Cell wall</keyword>
<evidence type="ECO:0000256" key="7">
    <source>
        <dbReference type="ARBA" id="ARBA00022475"/>
    </source>
</evidence>
<evidence type="ECO:0000256" key="1">
    <source>
        <dbReference type="ARBA" id="ARBA00000382"/>
    </source>
</evidence>
<keyword evidence="18" id="KW-0624">Polysaccharide degradation</keyword>
<evidence type="ECO:0000256" key="24">
    <source>
        <dbReference type="SAM" id="SignalP"/>
    </source>
</evidence>
<dbReference type="FunCoup" id="A0A0D1ZYD9">
    <property type="interactions" value="394"/>
</dbReference>
<evidence type="ECO:0000256" key="21">
    <source>
        <dbReference type="ARBA" id="ARBA00032906"/>
    </source>
</evidence>
<evidence type="ECO:0000256" key="10">
    <source>
        <dbReference type="ARBA" id="ARBA00022622"/>
    </source>
</evidence>
<dbReference type="EC" id="3.2.1.39" evidence="5"/>
<keyword evidence="11 24" id="KW-0732">Signal</keyword>
<dbReference type="RefSeq" id="XP_016209327.1">
    <property type="nucleotide sequence ID" value="XM_016362852.1"/>
</dbReference>
<keyword evidence="16" id="KW-0449">Lipoprotein</keyword>
<evidence type="ECO:0000256" key="22">
    <source>
        <dbReference type="RuleBase" id="RU004335"/>
    </source>
</evidence>
<feature type="chain" id="PRO_5002238060" description="Probable glucan endo-1,3-beta-glucosidase eglC" evidence="24">
    <location>
        <begin position="19"/>
        <end position="377"/>
    </location>
</feature>
<dbReference type="GO" id="GO:0005576">
    <property type="term" value="C:extracellular region"/>
    <property type="evidence" value="ECO:0007669"/>
    <property type="project" value="TreeGrafter"/>
</dbReference>
<keyword evidence="26" id="KW-1185">Reference proteome</keyword>
<dbReference type="VEuPathDB" id="FungiDB:PV09_08883"/>
<evidence type="ECO:0000256" key="12">
    <source>
        <dbReference type="ARBA" id="ARBA00022801"/>
    </source>
</evidence>
<comment type="similarity">
    <text evidence="4 22">Belongs to the glycosyl hydrolase 17 family.</text>
</comment>
<dbReference type="GO" id="GO:0005886">
    <property type="term" value="C:plasma membrane"/>
    <property type="evidence" value="ECO:0007669"/>
    <property type="project" value="UniProtKB-SubCell"/>
</dbReference>
<evidence type="ECO:0000313" key="25">
    <source>
        <dbReference type="EMBL" id="KIV99457.1"/>
    </source>
</evidence>
<comment type="function">
    <text evidence="19">Glucanases play a role in cell expansion during growth, in cell-cell fusion during mating, and in spore release during sporulation. This enzyme may be involved in beta-glucan degradation and also function biosynthetically as a transglycosylase.</text>
</comment>
<evidence type="ECO:0000256" key="2">
    <source>
        <dbReference type="ARBA" id="ARBA00004191"/>
    </source>
</evidence>
<evidence type="ECO:0000256" key="11">
    <source>
        <dbReference type="ARBA" id="ARBA00022729"/>
    </source>
</evidence>
<feature type="signal peptide" evidence="24">
    <location>
        <begin position="1"/>
        <end position="18"/>
    </location>
</feature>
<evidence type="ECO:0000256" key="17">
    <source>
        <dbReference type="ARBA" id="ARBA00023316"/>
    </source>
</evidence>
<dbReference type="InterPro" id="IPR017853">
    <property type="entry name" value="GH"/>
</dbReference>
<evidence type="ECO:0000256" key="19">
    <source>
        <dbReference type="ARBA" id="ARBA00025152"/>
    </source>
</evidence>
<dbReference type="GO" id="GO:0098552">
    <property type="term" value="C:side of membrane"/>
    <property type="evidence" value="ECO:0007669"/>
    <property type="project" value="UniProtKB-KW"/>
</dbReference>
<evidence type="ECO:0000256" key="5">
    <source>
        <dbReference type="ARBA" id="ARBA00012780"/>
    </source>
</evidence>
<keyword evidence="10" id="KW-0336">GPI-anchor</keyword>
<dbReference type="InParanoid" id="A0A0D1ZYD9"/>
<organism evidence="25 26">
    <name type="scientific">Verruconis gallopava</name>
    <dbReference type="NCBI Taxonomy" id="253628"/>
    <lineage>
        <taxon>Eukaryota</taxon>
        <taxon>Fungi</taxon>
        <taxon>Dikarya</taxon>
        <taxon>Ascomycota</taxon>
        <taxon>Pezizomycotina</taxon>
        <taxon>Dothideomycetes</taxon>
        <taxon>Pleosporomycetidae</taxon>
        <taxon>Venturiales</taxon>
        <taxon>Sympoventuriaceae</taxon>
        <taxon>Verruconis</taxon>
    </lineage>
</organism>
<evidence type="ECO:0000256" key="23">
    <source>
        <dbReference type="SAM" id="MobiDB-lite"/>
    </source>
</evidence>
<sequence length="377" mass="39480">MRFSTFVAPAALFTSAYAQIKGYNYGSTNPDGSPRVQSQWADAFNTAKAVVGTSGFTSARLYTMIQSGTTNTPIEAIPAAISTGTTLLLGLWASAGADAMNNEIAALQAAVNQYGTAFTDLVVGISVGSEDLYRISPTGIDNLSGPGVGPDVIASYISQVRAAIANTALNGKPVGHVDTWTAWVNSSNSAALEASDFLGTDAYPYYETTNGNDISNALNLFNSALSQVNAVSQGKPVWVTETGWPTTGETLAQAVPSTENAKTYWDEVGCGVLFGKINTWWFTLEDPNFGVVGDSLTTTPLYDLTCPASSSVATSSFHSTLTNKWAVSTGPASNALTAPTSLSSLPSTLGQTNPKSCPRLPVSDKTSRKRRSVSFNA</sequence>
<accession>A0A0D1ZYD9</accession>
<evidence type="ECO:0000256" key="9">
    <source>
        <dbReference type="ARBA" id="ARBA00022525"/>
    </source>
</evidence>
<dbReference type="Gene3D" id="3.20.20.80">
    <property type="entry name" value="Glycosidases"/>
    <property type="match status" value="1"/>
</dbReference>
<dbReference type="InterPro" id="IPR000490">
    <property type="entry name" value="Glyco_hydro_17"/>
</dbReference>
<evidence type="ECO:0000256" key="14">
    <source>
        <dbReference type="ARBA" id="ARBA00023180"/>
    </source>
</evidence>
<keyword evidence="13" id="KW-0472">Membrane</keyword>
<dbReference type="SUPFAM" id="SSF51445">
    <property type="entry name" value="(Trans)glycosidases"/>
    <property type="match status" value="1"/>
</dbReference>
<evidence type="ECO:0000313" key="26">
    <source>
        <dbReference type="Proteomes" id="UP000053259"/>
    </source>
</evidence>
<keyword evidence="9" id="KW-0964">Secreted</keyword>
<dbReference type="PANTHER" id="PTHR16631">
    <property type="entry name" value="GLUCAN 1,3-BETA-GLUCOSIDASE"/>
    <property type="match status" value="1"/>
</dbReference>
<evidence type="ECO:0000256" key="3">
    <source>
        <dbReference type="ARBA" id="ARBA00004609"/>
    </source>
</evidence>
<feature type="region of interest" description="Disordered" evidence="23">
    <location>
        <begin position="343"/>
        <end position="377"/>
    </location>
</feature>
<evidence type="ECO:0000256" key="4">
    <source>
        <dbReference type="ARBA" id="ARBA00008773"/>
    </source>
</evidence>
<evidence type="ECO:0000256" key="18">
    <source>
        <dbReference type="ARBA" id="ARBA00023326"/>
    </source>
</evidence>
<feature type="compositionally biased region" description="Basic residues" evidence="23">
    <location>
        <begin position="367"/>
        <end position="377"/>
    </location>
</feature>
<comment type="subcellular location">
    <subcellularLocation>
        <location evidence="3">Cell membrane</location>
        <topology evidence="3">Lipid-anchor</topology>
        <topology evidence="3">GPI-anchor</topology>
    </subcellularLocation>
    <subcellularLocation>
        <location evidence="2">Secreted</location>
        <location evidence="2">Cell wall</location>
    </subcellularLocation>
</comment>
<dbReference type="OrthoDB" id="77201at2759"/>
<evidence type="ECO:0000256" key="8">
    <source>
        <dbReference type="ARBA" id="ARBA00022512"/>
    </source>
</evidence>
<dbReference type="EMBL" id="KN847577">
    <property type="protein sequence ID" value="KIV99457.1"/>
    <property type="molecule type" value="Genomic_DNA"/>
</dbReference>
<dbReference type="GO" id="GO:0009986">
    <property type="term" value="C:cell surface"/>
    <property type="evidence" value="ECO:0007669"/>
    <property type="project" value="TreeGrafter"/>
</dbReference>
<dbReference type="STRING" id="253628.A0A0D1ZYD9"/>
<keyword evidence="17" id="KW-0961">Cell wall biogenesis/degradation</keyword>
<dbReference type="GeneID" id="27316856"/>
<dbReference type="GO" id="GO:0042973">
    <property type="term" value="F:glucan endo-1,3-beta-D-glucosidase activity"/>
    <property type="evidence" value="ECO:0007669"/>
    <property type="project" value="UniProtKB-EC"/>
</dbReference>
<evidence type="ECO:0000256" key="15">
    <source>
        <dbReference type="ARBA" id="ARBA00023277"/>
    </source>
</evidence>
<dbReference type="InterPro" id="IPR050732">
    <property type="entry name" value="Beta-glucan_modifiers"/>
</dbReference>
<dbReference type="GO" id="GO:0009277">
    <property type="term" value="C:fungal-type cell wall"/>
    <property type="evidence" value="ECO:0007669"/>
    <property type="project" value="TreeGrafter"/>
</dbReference>
<evidence type="ECO:0000256" key="13">
    <source>
        <dbReference type="ARBA" id="ARBA00023136"/>
    </source>
</evidence>
<dbReference type="PANTHER" id="PTHR16631:SF13">
    <property type="entry name" value="GLUCAN ENDO-1,3-BETA-GLUCOSIDASE EGLC-RELATED"/>
    <property type="match status" value="1"/>
</dbReference>
<protein>
    <recommendedName>
        <fullName evidence="6">Probable glucan endo-1,3-beta-glucosidase eglC</fullName>
        <ecNumber evidence="5">3.2.1.39</ecNumber>
    </recommendedName>
    <alternativeName>
        <fullName evidence="20">Endo-1,3-beta-glucanase eglC</fullName>
    </alternativeName>
    <alternativeName>
        <fullName evidence="21">Laminarinase eglC</fullName>
    </alternativeName>
</protein>
<dbReference type="Pfam" id="PF00332">
    <property type="entry name" value="Glyco_hydro_17"/>
    <property type="match status" value="1"/>
</dbReference>
<keyword evidence="7" id="KW-1003">Cell membrane</keyword>
<proteinExistence type="inferred from homology"/>
<keyword evidence="12" id="KW-0378">Hydrolase</keyword>
<evidence type="ECO:0000256" key="6">
    <source>
        <dbReference type="ARBA" id="ARBA00019762"/>
    </source>
</evidence>
<gene>
    <name evidence="25" type="ORF">PV09_08883</name>
</gene>
<dbReference type="AlphaFoldDB" id="A0A0D1ZYD9"/>
<dbReference type="GO" id="GO:0071555">
    <property type="term" value="P:cell wall organization"/>
    <property type="evidence" value="ECO:0007669"/>
    <property type="project" value="UniProtKB-KW"/>
</dbReference>
<name>A0A0D1ZYD9_9PEZI</name>
<reference evidence="25 26" key="1">
    <citation type="submission" date="2015-01" db="EMBL/GenBank/DDBJ databases">
        <title>The Genome Sequence of Ochroconis gallopava CBS43764.</title>
        <authorList>
            <consortium name="The Broad Institute Genomics Platform"/>
            <person name="Cuomo C."/>
            <person name="de Hoog S."/>
            <person name="Gorbushina A."/>
            <person name="Stielow B."/>
            <person name="Teixiera M."/>
            <person name="Abouelleil A."/>
            <person name="Chapman S.B."/>
            <person name="Priest M."/>
            <person name="Young S.K."/>
            <person name="Wortman J."/>
            <person name="Nusbaum C."/>
            <person name="Birren B."/>
        </authorList>
    </citation>
    <scope>NUCLEOTIDE SEQUENCE [LARGE SCALE GENOMIC DNA]</scope>
    <source>
        <strain evidence="25 26">CBS 43764</strain>
    </source>
</reference>
<dbReference type="Proteomes" id="UP000053259">
    <property type="component" value="Unassembled WGS sequence"/>
</dbReference>
<evidence type="ECO:0000256" key="20">
    <source>
        <dbReference type="ARBA" id="ARBA00032134"/>
    </source>
</evidence>
<dbReference type="GO" id="GO:0000272">
    <property type="term" value="P:polysaccharide catabolic process"/>
    <property type="evidence" value="ECO:0007669"/>
    <property type="project" value="UniProtKB-KW"/>
</dbReference>
<comment type="catalytic activity">
    <reaction evidence="1">
        <text>Hydrolysis of (1-&gt;3)-beta-D-glucosidic linkages in (1-&gt;3)-beta-D-glucans.</text>
        <dbReference type="EC" id="3.2.1.39"/>
    </reaction>
</comment>
<keyword evidence="15" id="KW-0119">Carbohydrate metabolism</keyword>
<evidence type="ECO:0000256" key="16">
    <source>
        <dbReference type="ARBA" id="ARBA00023288"/>
    </source>
</evidence>